<evidence type="ECO:0000256" key="4">
    <source>
        <dbReference type="ARBA" id="ARBA00023136"/>
    </source>
</evidence>
<dbReference type="PROSITE" id="PS51257">
    <property type="entry name" value="PROKAR_LIPOPROTEIN"/>
    <property type="match status" value="1"/>
</dbReference>
<evidence type="ECO:0000313" key="8">
    <source>
        <dbReference type="EMBL" id="MFH6767793.1"/>
    </source>
</evidence>
<dbReference type="Gene3D" id="1.25.40.390">
    <property type="match status" value="1"/>
</dbReference>
<keyword evidence="4" id="KW-0472">Membrane</keyword>
<comment type="similarity">
    <text evidence="2">Belongs to the SusD family.</text>
</comment>
<keyword evidence="3 6" id="KW-0732">Signal</keyword>
<comment type="subcellular location">
    <subcellularLocation>
        <location evidence="1">Cell outer membrane</location>
    </subcellularLocation>
</comment>
<name>A0ABW7MLU6_9FLAO</name>
<accession>A0ABW7MLU6</accession>
<protein>
    <submittedName>
        <fullName evidence="8">RagB/SusD family nutrient uptake outer membrane protein</fullName>
    </submittedName>
</protein>
<keyword evidence="5" id="KW-0998">Cell outer membrane</keyword>
<evidence type="ECO:0000256" key="3">
    <source>
        <dbReference type="ARBA" id="ARBA00022729"/>
    </source>
</evidence>
<evidence type="ECO:0000256" key="5">
    <source>
        <dbReference type="ARBA" id="ARBA00023237"/>
    </source>
</evidence>
<proteinExistence type="inferred from homology"/>
<dbReference type="InterPro" id="IPR012944">
    <property type="entry name" value="SusD_RagB_dom"/>
</dbReference>
<feature type="signal peptide" evidence="6">
    <location>
        <begin position="1"/>
        <end position="21"/>
    </location>
</feature>
<reference evidence="8 9" key="1">
    <citation type="submission" date="2024-02" db="EMBL/GenBank/DDBJ databases">
        <title>A Gaetbulibacter species isolated from tidal flats and genomic insights of their niches.</title>
        <authorList>
            <person name="Ye Y."/>
        </authorList>
    </citation>
    <scope>NUCLEOTIDE SEQUENCE [LARGE SCALE GENOMIC DNA]</scope>
    <source>
        <strain evidence="8 9">KEM-8</strain>
    </source>
</reference>
<dbReference type="SUPFAM" id="SSF48452">
    <property type="entry name" value="TPR-like"/>
    <property type="match status" value="1"/>
</dbReference>
<dbReference type="Proteomes" id="UP001610104">
    <property type="component" value="Unassembled WGS sequence"/>
</dbReference>
<keyword evidence="9" id="KW-1185">Reference proteome</keyword>
<gene>
    <name evidence="8" type="ORF">V8G56_03515</name>
</gene>
<organism evidence="8 9">
    <name type="scientific">Gaetbulibacter aquiaggeris</name>
    <dbReference type="NCBI Taxonomy" id="1735373"/>
    <lineage>
        <taxon>Bacteria</taxon>
        <taxon>Pseudomonadati</taxon>
        <taxon>Bacteroidota</taxon>
        <taxon>Flavobacteriia</taxon>
        <taxon>Flavobacteriales</taxon>
        <taxon>Flavobacteriaceae</taxon>
        <taxon>Gaetbulibacter</taxon>
    </lineage>
</organism>
<evidence type="ECO:0000256" key="1">
    <source>
        <dbReference type="ARBA" id="ARBA00004442"/>
    </source>
</evidence>
<dbReference type="InterPro" id="IPR011990">
    <property type="entry name" value="TPR-like_helical_dom_sf"/>
</dbReference>
<dbReference type="Pfam" id="PF12771">
    <property type="entry name" value="SusD-like_2"/>
    <property type="match status" value="1"/>
</dbReference>
<evidence type="ECO:0000256" key="2">
    <source>
        <dbReference type="ARBA" id="ARBA00006275"/>
    </source>
</evidence>
<dbReference type="InterPro" id="IPR041662">
    <property type="entry name" value="SusD-like_2"/>
</dbReference>
<dbReference type="Pfam" id="PF07980">
    <property type="entry name" value="SusD_RagB"/>
    <property type="match status" value="1"/>
</dbReference>
<evidence type="ECO:0000259" key="7">
    <source>
        <dbReference type="Pfam" id="PF07980"/>
    </source>
</evidence>
<sequence length="518" mass="56674">MKKISININLLFSLLAIVALSSCTDLELIADDSIISPDTGEGFSGVADPAASLGNIYGQFNGIYGGQENVYALAEVTSDEYLVPTRGTDWGDNGIWRQLHLHSWDPTHKFILDTWNSFNQMSFNCNEVIDARSNSTAQQVAEAKFVRAYAMWVILDNFGKVPFRDVDEGPEISPRVLSNTEALDFILADLEAAIPDLPSVGPNGATNKANKAAAYFLKARVLLNAGIYRGGTSPEAGDMPGVIAAVDAITAQGYSLQDGYFELFDGTANNERIFYCDAGVGSRMWKGLHYSQGHPQNAGGGWNGFTTLASFYDLFEGNPNSNYVGDGQEERRGWVPDASTANSDNNGFGYGFLIGQQYNASGSPLIARKNAPLVFTRELPGLIGNSDVTGIRVLKYSPANDPANGAYYSGLLLFRYSDAYLMKAEAMMRSGNDVTGMVNILRSLRGAAELGSVSESEMLEERGRELYDEHVRRTDLIRFNKFSATWEFKDNTDDTRRLFPIPTNAILSNPNLEQNPGY</sequence>
<comment type="caution">
    <text evidence="8">The sequence shown here is derived from an EMBL/GenBank/DDBJ whole genome shotgun (WGS) entry which is preliminary data.</text>
</comment>
<evidence type="ECO:0000256" key="6">
    <source>
        <dbReference type="SAM" id="SignalP"/>
    </source>
</evidence>
<dbReference type="RefSeq" id="WP_395437074.1">
    <property type="nucleotide sequence ID" value="NZ_JBAWKC010000001.1"/>
</dbReference>
<feature type="domain" description="RagB/SusD" evidence="7">
    <location>
        <begin position="271"/>
        <end position="518"/>
    </location>
</feature>
<feature type="chain" id="PRO_5045498935" evidence="6">
    <location>
        <begin position="22"/>
        <end position="518"/>
    </location>
</feature>
<evidence type="ECO:0000313" key="9">
    <source>
        <dbReference type="Proteomes" id="UP001610104"/>
    </source>
</evidence>
<dbReference type="EMBL" id="JBAWKC010000001">
    <property type="protein sequence ID" value="MFH6767793.1"/>
    <property type="molecule type" value="Genomic_DNA"/>
</dbReference>